<feature type="compositionally biased region" description="Low complexity" evidence="1">
    <location>
        <begin position="1"/>
        <end position="10"/>
    </location>
</feature>
<sequence>MEESSSSNSSVHAQIIGSKPKRPKSFHKTKHTVDHISPLHDSILHYILSFLAAEDAIKTSVLSKRWNRLWTFASDLSFYNHRGVARVPDFVAFVCKALELYSSSGKLDKFIIDFEYKTSYASEVNKWVCFATTHKVVKLYLEFETSGSSYLFCHFTKKPTICWASLKVLWIGYARLSHDMMQNILLGSPALTELRLYNFVFKGYNVVITSTSLKKLELQKRKTLVLDTQLDRWDLPGIANLLQSSPYLEKLIINLVPSYNSKFEFPPDYTDSNFDHEENWQSKDMTFGPLHLKTVEIIGFEARCVGLKFVTRFVQFLLKQARVLEKMIIYGKRDDLNNQILTIVTQLFLSYQRSSPNAVVLFS</sequence>
<keyword evidence="4" id="KW-1185">Reference proteome</keyword>
<reference evidence="3 4" key="1">
    <citation type="journal article" date="2023" name="G3 (Bethesda)">
        <title>A haplotype-resolved chromosome-scale genome for Quercus rubra L. provides insights into the genetics of adaptive traits for red oak species.</title>
        <authorList>
            <person name="Kapoor B."/>
            <person name="Jenkins J."/>
            <person name="Schmutz J."/>
            <person name="Zhebentyayeva T."/>
            <person name="Kuelheim C."/>
            <person name="Coggeshall M."/>
            <person name="Heim C."/>
            <person name="Lasky J.R."/>
            <person name="Leites L."/>
            <person name="Islam-Faridi N."/>
            <person name="Romero-Severson J."/>
            <person name="DeLeo V.L."/>
            <person name="Lucas S.M."/>
            <person name="Lazic D."/>
            <person name="Gailing O."/>
            <person name="Carlson J."/>
            <person name="Staton M."/>
        </authorList>
    </citation>
    <scope>NUCLEOTIDE SEQUENCE [LARGE SCALE GENOMIC DNA]</scope>
    <source>
        <strain evidence="3">Pseudo-F2</strain>
    </source>
</reference>
<dbReference type="Pfam" id="PF08387">
    <property type="entry name" value="FBD"/>
    <property type="match status" value="1"/>
</dbReference>
<dbReference type="InterPro" id="IPR001810">
    <property type="entry name" value="F-box_dom"/>
</dbReference>
<dbReference type="InterPro" id="IPR050232">
    <property type="entry name" value="FBL13/AtMIF1-like"/>
</dbReference>
<evidence type="ECO:0000313" key="4">
    <source>
        <dbReference type="Proteomes" id="UP001324115"/>
    </source>
</evidence>
<evidence type="ECO:0000313" key="3">
    <source>
        <dbReference type="EMBL" id="KAK4587895.1"/>
    </source>
</evidence>
<comment type="caution">
    <text evidence="3">The sequence shown here is derived from an EMBL/GenBank/DDBJ whole genome shotgun (WGS) entry which is preliminary data.</text>
</comment>
<dbReference type="SUPFAM" id="SSF81383">
    <property type="entry name" value="F-box domain"/>
    <property type="match status" value="1"/>
</dbReference>
<dbReference type="SMART" id="SM00579">
    <property type="entry name" value="FBD"/>
    <property type="match status" value="1"/>
</dbReference>
<dbReference type="InterPro" id="IPR036047">
    <property type="entry name" value="F-box-like_dom_sf"/>
</dbReference>
<dbReference type="Proteomes" id="UP001324115">
    <property type="component" value="Unassembled WGS sequence"/>
</dbReference>
<name>A0AAN7F895_QUERU</name>
<gene>
    <name evidence="3" type="ORF">RGQ29_019056</name>
</gene>
<evidence type="ECO:0000256" key="1">
    <source>
        <dbReference type="SAM" id="MobiDB-lite"/>
    </source>
</evidence>
<protein>
    <recommendedName>
        <fullName evidence="2">FBD domain-containing protein</fullName>
    </recommendedName>
</protein>
<evidence type="ECO:0000259" key="2">
    <source>
        <dbReference type="SMART" id="SM00579"/>
    </source>
</evidence>
<dbReference type="PANTHER" id="PTHR31900">
    <property type="entry name" value="F-BOX/RNI SUPERFAMILY PROTEIN-RELATED"/>
    <property type="match status" value="1"/>
</dbReference>
<dbReference type="PANTHER" id="PTHR31900:SF30">
    <property type="entry name" value="SUPERFAMILY PROTEIN, PUTATIVE-RELATED"/>
    <property type="match status" value="1"/>
</dbReference>
<feature type="region of interest" description="Disordered" evidence="1">
    <location>
        <begin position="1"/>
        <end position="27"/>
    </location>
</feature>
<organism evidence="3 4">
    <name type="scientific">Quercus rubra</name>
    <name type="common">Northern red oak</name>
    <name type="synonym">Quercus borealis</name>
    <dbReference type="NCBI Taxonomy" id="3512"/>
    <lineage>
        <taxon>Eukaryota</taxon>
        <taxon>Viridiplantae</taxon>
        <taxon>Streptophyta</taxon>
        <taxon>Embryophyta</taxon>
        <taxon>Tracheophyta</taxon>
        <taxon>Spermatophyta</taxon>
        <taxon>Magnoliopsida</taxon>
        <taxon>eudicotyledons</taxon>
        <taxon>Gunneridae</taxon>
        <taxon>Pentapetalae</taxon>
        <taxon>rosids</taxon>
        <taxon>fabids</taxon>
        <taxon>Fagales</taxon>
        <taxon>Fagaceae</taxon>
        <taxon>Quercus</taxon>
    </lineage>
</organism>
<dbReference type="InterPro" id="IPR053781">
    <property type="entry name" value="F-box_AtFBL13-like"/>
</dbReference>
<dbReference type="SUPFAM" id="SSF52047">
    <property type="entry name" value="RNI-like"/>
    <property type="match status" value="1"/>
</dbReference>
<dbReference type="AlphaFoldDB" id="A0AAN7F895"/>
<dbReference type="CDD" id="cd22160">
    <property type="entry name" value="F-box_AtFBL13-like"/>
    <property type="match status" value="1"/>
</dbReference>
<feature type="domain" description="FBD" evidence="2">
    <location>
        <begin position="286"/>
        <end position="362"/>
    </location>
</feature>
<proteinExistence type="predicted"/>
<dbReference type="Pfam" id="PF00646">
    <property type="entry name" value="F-box"/>
    <property type="match status" value="1"/>
</dbReference>
<accession>A0AAN7F895</accession>
<dbReference type="InterPro" id="IPR006566">
    <property type="entry name" value="FBD"/>
</dbReference>
<dbReference type="EMBL" id="JAXUIC010000005">
    <property type="protein sequence ID" value="KAK4587895.1"/>
    <property type="molecule type" value="Genomic_DNA"/>
</dbReference>
<dbReference type="Gene3D" id="1.20.1280.50">
    <property type="match status" value="1"/>
</dbReference>